<dbReference type="PANTHER" id="PTHR22576">
    <property type="entry name" value="MUCOSA ASSOCIATED LYMPHOID TISSUE LYMPHOMA TRANSLOCATION PROTEIN 1/PARACASPASE"/>
    <property type="match status" value="1"/>
</dbReference>
<dbReference type="PANTHER" id="PTHR22576:SF41">
    <property type="entry name" value="CASPASE 14, APOPTOSIS-RELATED CYSTEINE PEPTIDASE"/>
    <property type="match status" value="1"/>
</dbReference>
<dbReference type="InterPro" id="IPR002138">
    <property type="entry name" value="Pept_C14_p10"/>
</dbReference>
<dbReference type="Gene3D" id="3.30.70.1470">
    <property type="entry name" value="Caspase-like"/>
    <property type="match status" value="1"/>
</dbReference>
<dbReference type="PROSITE" id="PS50208">
    <property type="entry name" value="CASPASE_P20"/>
    <property type="match status" value="1"/>
</dbReference>
<sequence>MAEYTKVREDIKGKTLQDDVVMYHKRQICRECEDELNYPFGEGRGQGIIIVNRDFWKKKDRNYILDADKMRVGANMDLEILYRIYKWYGIDCQDYTYFNQQPVKVTERGQQIEIEQETKEDVGLGIFELVDNFCDEVNPKSPVIFVSIATHGEKEGQLEETKTNKPSTTVDTLVNLFVEKRKLMGIPKVFIIQACRGGHTEKAYKYKGADGSPPVDEQLQFATKHSNFLIIYSTTDGYKSFRSEKQGSWLLETLHKCVTFDKYQNLHFVEVVTVCTFWVINSHRQASEDEEDSNSPKPGKELVRATETPTFHSTLTKFLRIPVKGK</sequence>
<name>A0AAV7JWT5_9METZ</name>
<feature type="domain" description="Caspase family p20" evidence="5">
    <location>
        <begin position="43"/>
        <end position="199"/>
    </location>
</feature>
<protein>
    <submittedName>
        <fullName evidence="6">AmphiCASP-3/7</fullName>
    </submittedName>
</protein>
<feature type="region of interest" description="Disordered" evidence="3">
    <location>
        <begin position="287"/>
        <end position="308"/>
    </location>
</feature>
<dbReference type="InterPro" id="IPR001309">
    <property type="entry name" value="Pept_C14_p20"/>
</dbReference>
<dbReference type="SUPFAM" id="SSF52129">
    <property type="entry name" value="Caspase-like"/>
    <property type="match status" value="1"/>
</dbReference>
<evidence type="ECO:0000313" key="6">
    <source>
        <dbReference type="EMBL" id="KAI6653307.1"/>
    </source>
</evidence>
<evidence type="ECO:0000313" key="7">
    <source>
        <dbReference type="Proteomes" id="UP001165289"/>
    </source>
</evidence>
<comment type="caution">
    <text evidence="6">The sequence shown here is derived from an EMBL/GenBank/DDBJ whole genome shotgun (WGS) entry which is preliminary data.</text>
</comment>
<dbReference type="InterPro" id="IPR011600">
    <property type="entry name" value="Pept_C14_caspase"/>
</dbReference>
<dbReference type="PROSITE" id="PS50207">
    <property type="entry name" value="CASPASE_P10"/>
    <property type="match status" value="1"/>
</dbReference>
<evidence type="ECO:0000259" key="4">
    <source>
        <dbReference type="PROSITE" id="PS50207"/>
    </source>
</evidence>
<dbReference type="Pfam" id="PF00656">
    <property type="entry name" value="Peptidase_C14"/>
    <property type="match status" value="1"/>
</dbReference>
<dbReference type="InterPro" id="IPR029030">
    <property type="entry name" value="Caspase-like_dom_sf"/>
</dbReference>
<dbReference type="InterPro" id="IPR015917">
    <property type="entry name" value="Pept_C14A"/>
</dbReference>
<evidence type="ECO:0000256" key="2">
    <source>
        <dbReference type="RuleBase" id="RU003971"/>
    </source>
</evidence>
<dbReference type="Gene3D" id="3.40.50.1460">
    <property type="match status" value="1"/>
</dbReference>
<dbReference type="GO" id="GO:0004197">
    <property type="term" value="F:cysteine-type endopeptidase activity"/>
    <property type="evidence" value="ECO:0007669"/>
    <property type="project" value="InterPro"/>
</dbReference>
<organism evidence="6 7">
    <name type="scientific">Oopsacas minuta</name>
    <dbReference type="NCBI Taxonomy" id="111878"/>
    <lineage>
        <taxon>Eukaryota</taxon>
        <taxon>Metazoa</taxon>
        <taxon>Porifera</taxon>
        <taxon>Hexactinellida</taxon>
        <taxon>Hexasterophora</taxon>
        <taxon>Lyssacinosida</taxon>
        <taxon>Leucopsacidae</taxon>
        <taxon>Oopsacas</taxon>
    </lineage>
</organism>
<dbReference type="AlphaFoldDB" id="A0AAV7JWT5"/>
<evidence type="ECO:0000259" key="5">
    <source>
        <dbReference type="PROSITE" id="PS50208"/>
    </source>
</evidence>
<feature type="domain" description="Caspase family p10" evidence="4">
    <location>
        <begin position="226"/>
        <end position="254"/>
    </location>
</feature>
<proteinExistence type="inferred from homology"/>
<keyword evidence="7" id="KW-1185">Reference proteome</keyword>
<dbReference type="Proteomes" id="UP001165289">
    <property type="component" value="Unassembled WGS sequence"/>
</dbReference>
<dbReference type="InterPro" id="IPR052039">
    <property type="entry name" value="Caspase-related_regulators"/>
</dbReference>
<accession>A0AAV7JWT5</accession>
<gene>
    <name evidence="6" type="ORF">LOD99_3831</name>
</gene>
<dbReference type="GO" id="GO:0006508">
    <property type="term" value="P:proteolysis"/>
    <property type="evidence" value="ECO:0007669"/>
    <property type="project" value="InterPro"/>
</dbReference>
<evidence type="ECO:0000256" key="1">
    <source>
        <dbReference type="ARBA" id="ARBA00010134"/>
    </source>
</evidence>
<dbReference type="SMART" id="SM00115">
    <property type="entry name" value="CASc"/>
    <property type="match status" value="1"/>
</dbReference>
<reference evidence="6 7" key="1">
    <citation type="journal article" date="2023" name="BMC Biol.">
        <title>The compact genome of the sponge Oopsacas minuta (Hexactinellida) is lacking key metazoan core genes.</title>
        <authorList>
            <person name="Santini S."/>
            <person name="Schenkelaars Q."/>
            <person name="Jourda C."/>
            <person name="Duchesne M."/>
            <person name="Belahbib H."/>
            <person name="Rocher C."/>
            <person name="Selva M."/>
            <person name="Riesgo A."/>
            <person name="Vervoort M."/>
            <person name="Leys S.P."/>
            <person name="Kodjabachian L."/>
            <person name="Le Bivic A."/>
            <person name="Borchiellini C."/>
            <person name="Claverie J.M."/>
            <person name="Renard E."/>
        </authorList>
    </citation>
    <scope>NUCLEOTIDE SEQUENCE [LARGE SCALE GENOMIC DNA]</scope>
    <source>
        <strain evidence="6">SPO-2</strain>
    </source>
</reference>
<evidence type="ECO:0000256" key="3">
    <source>
        <dbReference type="SAM" id="MobiDB-lite"/>
    </source>
</evidence>
<comment type="similarity">
    <text evidence="1 2">Belongs to the peptidase C14A family.</text>
</comment>
<dbReference type="EMBL" id="JAKMXF010000288">
    <property type="protein sequence ID" value="KAI6653307.1"/>
    <property type="molecule type" value="Genomic_DNA"/>
</dbReference>